<dbReference type="Gene3D" id="1.20.58.760">
    <property type="entry name" value="Peptidase M41"/>
    <property type="match status" value="1"/>
</dbReference>
<dbReference type="SUPFAM" id="SSF140990">
    <property type="entry name" value="FtsH protease domain-like"/>
    <property type="match status" value="1"/>
</dbReference>
<dbReference type="EMBL" id="PZJX01000033">
    <property type="protein sequence ID" value="PTE08792.1"/>
    <property type="molecule type" value="Genomic_DNA"/>
</dbReference>
<keyword evidence="2" id="KW-1185">Reference proteome</keyword>
<name>A0A2T4IT02_9HYPH</name>
<dbReference type="RefSeq" id="WP_107650688.1">
    <property type="nucleotide sequence ID" value="NZ_PZJX01000033.1"/>
</dbReference>
<dbReference type="GO" id="GO:0004222">
    <property type="term" value="F:metalloendopeptidase activity"/>
    <property type="evidence" value="ECO:0007669"/>
    <property type="project" value="InterPro"/>
</dbReference>
<proteinExistence type="predicted"/>
<organism evidence="1 2">
    <name type="scientific">Mesorhizobium helmanticense</name>
    <dbReference type="NCBI Taxonomy" id="1776423"/>
    <lineage>
        <taxon>Bacteria</taxon>
        <taxon>Pseudomonadati</taxon>
        <taxon>Pseudomonadota</taxon>
        <taxon>Alphaproteobacteria</taxon>
        <taxon>Hyphomicrobiales</taxon>
        <taxon>Phyllobacteriaceae</taxon>
        <taxon>Mesorhizobium</taxon>
    </lineage>
</organism>
<gene>
    <name evidence="1" type="ORF">C9427_19215</name>
</gene>
<protein>
    <recommendedName>
        <fullName evidence="3">Peptidase M41 domain-containing protein</fullName>
    </recommendedName>
</protein>
<evidence type="ECO:0000313" key="2">
    <source>
        <dbReference type="Proteomes" id="UP000240259"/>
    </source>
</evidence>
<sequence>MIEEAFATAKDVLRERIADLRAGAKLLLEKETLTPDDFAPLRRTAELVPAA</sequence>
<comment type="caution">
    <text evidence="1">The sequence shown here is derived from an EMBL/GenBank/DDBJ whole genome shotgun (WGS) entry which is preliminary data.</text>
</comment>
<dbReference type="GO" id="GO:0006508">
    <property type="term" value="P:proteolysis"/>
    <property type="evidence" value="ECO:0007669"/>
    <property type="project" value="InterPro"/>
</dbReference>
<dbReference type="GO" id="GO:0005524">
    <property type="term" value="F:ATP binding"/>
    <property type="evidence" value="ECO:0007669"/>
    <property type="project" value="InterPro"/>
</dbReference>
<evidence type="ECO:0008006" key="3">
    <source>
        <dbReference type="Google" id="ProtNLM"/>
    </source>
</evidence>
<dbReference type="AlphaFoldDB" id="A0A2T4IT02"/>
<dbReference type="GO" id="GO:0004176">
    <property type="term" value="F:ATP-dependent peptidase activity"/>
    <property type="evidence" value="ECO:0007669"/>
    <property type="project" value="InterPro"/>
</dbReference>
<accession>A0A2T4IT02</accession>
<evidence type="ECO:0000313" key="1">
    <source>
        <dbReference type="EMBL" id="PTE08792.1"/>
    </source>
</evidence>
<dbReference type="InterPro" id="IPR037219">
    <property type="entry name" value="Peptidase_M41-like"/>
</dbReference>
<dbReference type="Proteomes" id="UP000240259">
    <property type="component" value="Unassembled WGS sequence"/>
</dbReference>
<reference evidence="1 2" key="1">
    <citation type="submission" date="2018-03" db="EMBL/GenBank/DDBJ databases">
        <title>Genome sequence of the symbiotic type strain Mesorhizobium helmanticense CSLC115NT isolated from Lotus corniculatus nodules.</title>
        <authorList>
            <person name="Sannazzaro A.I."/>
            <person name="Torres Tejerizo G.A."/>
            <person name="Dip D."/>
            <person name="Caballero M."/>
            <person name="Pistorio M."/>
            <person name="Estrella M.J."/>
        </authorList>
    </citation>
    <scope>NUCLEOTIDE SEQUENCE [LARGE SCALE GENOMIC DNA]</scope>
    <source>
        <strain evidence="1 2">CSLC115N</strain>
    </source>
</reference>